<dbReference type="SUPFAM" id="SSF82199">
    <property type="entry name" value="SET domain"/>
    <property type="match status" value="1"/>
</dbReference>
<dbReference type="GO" id="GO:0008168">
    <property type="term" value="F:methyltransferase activity"/>
    <property type="evidence" value="ECO:0007669"/>
    <property type="project" value="UniProtKB-KW"/>
</dbReference>
<dbReference type="Pfam" id="PF00856">
    <property type="entry name" value="SET"/>
    <property type="match status" value="1"/>
</dbReference>
<protein>
    <recommendedName>
        <fullName evidence="18">Histone-lysine N-methyltransferase ASHH2</fullName>
    </recommendedName>
</protein>
<proteinExistence type="predicted"/>
<feature type="region of interest" description="Disordered" evidence="11">
    <location>
        <begin position="1120"/>
        <end position="1183"/>
    </location>
</feature>
<feature type="domain" description="AWS" evidence="15">
    <location>
        <begin position="1335"/>
        <end position="1385"/>
    </location>
</feature>
<evidence type="ECO:0000259" key="13">
    <source>
        <dbReference type="PROSITE" id="PS50868"/>
    </source>
</evidence>
<accession>A0ABC9CI59</accession>
<comment type="subcellular location">
    <subcellularLocation>
        <location evidence="2">Chromosome</location>
    </subcellularLocation>
    <subcellularLocation>
        <location evidence="1">Nucleus</location>
    </subcellularLocation>
</comment>
<dbReference type="PROSITE" id="PS50280">
    <property type="entry name" value="SET"/>
    <property type="match status" value="1"/>
</dbReference>
<dbReference type="PROSITE" id="PS50868">
    <property type="entry name" value="POST_SET"/>
    <property type="match status" value="1"/>
</dbReference>
<dbReference type="SMART" id="SM00570">
    <property type="entry name" value="AWS"/>
    <property type="match status" value="1"/>
</dbReference>
<evidence type="ECO:0000256" key="4">
    <source>
        <dbReference type="ARBA" id="ARBA00022603"/>
    </source>
</evidence>
<keyword evidence="6" id="KW-0949">S-adenosyl-L-methionine</keyword>
<evidence type="ECO:0000259" key="15">
    <source>
        <dbReference type="PROSITE" id="PS51215"/>
    </source>
</evidence>
<dbReference type="GO" id="GO:0005634">
    <property type="term" value="C:nucleus"/>
    <property type="evidence" value="ECO:0007669"/>
    <property type="project" value="UniProtKB-SubCell"/>
</dbReference>
<dbReference type="EMBL" id="OZ075113">
    <property type="protein sequence ID" value="CAL5021489.1"/>
    <property type="molecule type" value="Genomic_DNA"/>
</dbReference>
<feature type="domain" description="SET" evidence="12">
    <location>
        <begin position="1379"/>
        <end position="1504"/>
    </location>
</feature>
<dbReference type="GO" id="GO:0005694">
    <property type="term" value="C:chromosome"/>
    <property type="evidence" value="ECO:0007669"/>
    <property type="project" value="UniProtKB-SubCell"/>
</dbReference>
<keyword evidence="10" id="KW-0539">Nucleus</keyword>
<evidence type="ECO:0000256" key="6">
    <source>
        <dbReference type="ARBA" id="ARBA00022691"/>
    </source>
</evidence>
<evidence type="ECO:0000256" key="9">
    <source>
        <dbReference type="ARBA" id="ARBA00022833"/>
    </source>
</evidence>
<dbReference type="SMART" id="SM00508">
    <property type="entry name" value="PostSET"/>
    <property type="match status" value="1"/>
</dbReference>
<evidence type="ECO:0000256" key="1">
    <source>
        <dbReference type="ARBA" id="ARBA00004123"/>
    </source>
</evidence>
<dbReference type="InterPro" id="IPR001214">
    <property type="entry name" value="SET_dom"/>
</dbReference>
<dbReference type="FunFam" id="2.170.270.10:FF:000035">
    <property type="entry name" value="Histone-lysine N-methyltransferase"/>
    <property type="match status" value="1"/>
</dbReference>
<evidence type="ECO:0000256" key="5">
    <source>
        <dbReference type="ARBA" id="ARBA00022679"/>
    </source>
</evidence>
<name>A0ABC9CI59_9POAL</name>
<feature type="region of interest" description="Disordered" evidence="11">
    <location>
        <begin position="772"/>
        <end position="804"/>
    </location>
</feature>
<dbReference type="InterPro" id="IPR006560">
    <property type="entry name" value="AWS_dom"/>
</dbReference>
<keyword evidence="7" id="KW-0479">Metal-binding</keyword>
<dbReference type="Pfam" id="PF17907">
    <property type="entry name" value="AWS"/>
    <property type="match status" value="1"/>
</dbReference>
<feature type="region of interest" description="Disordered" evidence="11">
    <location>
        <begin position="1"/>
        <end position="63"/>
    </location>
</feature>
<dbReference type="PROSITE" id="PS51215">
    <property type="entry name" value="AWS"/>
    <property type="match status" value="1"/>
</dbReference>
<feature type="compositionally biased region" description="Basic and acidic residues" evidence="11">
    <location>
        <begin position="1147"/>
        <end position="1163"/>
    </location>
</feature>
<feature type="domain" description="Post-SET" evidence="13">
    <location>
        <begin position="1512"/>
        <end position="1528"/>
    </location>
</feature>
<feature type="compositionally biased region" description="Low complexity" evidence="11">
    <location>
        <begin position="1084"/>
        <end position="1096"/>
    </location>
</feature>
<evidence type="ECO:0000256" key="11">
    <source>
        <dbReference type="SAM" id="MobiDB-lite"/>
    </source>
</evidence>
<dbReference type="PANTHER" id="PTHR22884">
    <property type="entry name" value="SET DOMAIN PROTEINS"/>
    <property type="match status" value="1"/>
</dbReference>
<evidence type="ECO:0000313" key="16">
    <source>
        <dbReference type="EMBL" id="CAL5021489.1"/>
    </source>
</evidence>
<feature type="compositionally biased region" description="Basic and acidic residues" evidence="11">
    <location>
        <begin position="1170"/>
        <end position="1181"/>
    </location>
</feature>
<feature type="compositionally biased region" description="Basic residues" evidence="11">
    <location>
        <begin position="791"/>
        <end position="803"/>
    </location>
</feature>
<dbReference type="InterPro" id="IPR050777">
    <property type="entry name" value="SET2_Histone-Lys_MeTrsfase"/>
</dbReference>
<dbReference type="Pfam" id="PF07496">
    <property type="entry name" value="zf-CW"/>
    <property type="match status" value="1"/>
</dbReference>
<dbReference type="GO" id="GO:0008270">
    <property type="term" value="F:zinc ion binding"/>
    <property type="evidence" value="ECO:0007669"/>
    <property type="project" value="UniProtKB-KW"/>
</dbReference>
<gene>
    <name evidence="16" type="ORF">URODEC1_LOCUS76012</name>
</gene>
<feature type="compositionally biased region" description="Basic residues" evidence="11">
    <location>
        <begin position="1053"/>
        <end position="1067"/>
    </location>
</feature>
<dbReference type="InterPro" id="IPR003616">
    <property type="entry name" value="Post-SET_dom"/>
</dbReference>
<feature type="compositionally biased region" description="Polar residues" evidence="11">
    <location>
        <begin position="1669"/>
        <end position="1681"/>
    </location>
</feature>
<feature type="compositionally biased region" description="Basic and acidic residues" evidence="11">
    <location>
        <begin position="41"/>
        <end position="52"/>
    </location>
</feature>
<feature type="compositionally biased region" description="Polar residues" evidence="11">
    <location>
        <begin position="721"/>
        <end position="731"/>
    </location>
</feature>
<keyword evidence="17" id="KW-1185">Reference proteome</keyword>
<reference evidence="16" key="1">
    <citation type="submission" date="2024-10" db="EMBL/GenBank/DDBJ databases">
        <authorList>
            <person name="Ryan C."/>
        </authorList>
    </citation>
    <scope>NUCLEOTIDE SEQUENCE [LARGE SCALE GENOMIC DNA]</scope>
</reference>
<feature type="region of interest" description="Disordered" evidence="11">
    <location>
        <begin position="1592"/>
        <end position="1632"/>
    </location>
</feature>
<evidence type="ECO:0000256" key="10">
    <source>
        <dbReference type="ARBA" id="ARBA00023242"/>
    </source>
</evidence>
<sequence length="2120" mass="229101">MEESGAGTRGPEDHAADAPRLRGAEVALSADAAPEHAIAAEVRRAPEAKLSTEVDDDEGGDFAGGLVAPVEAISASTEGRRFLIGQGKGSSLEQRVMDVEEEEGGSLVPAPRSIAELGGLQTCHEANGGLLHETLCASKDTGCVYGMLEETTEGSQFEQEVLVGNGGDWGGKLQGVKATVEDLQIAWDEAERDYAGLLGSTSRGSEQEPHAVDGIGSITDANDELQQDALMPGIEAEVSMPAHEDSVPSISGGIDISLDGKAGQFGGISGDSMGHVSDGGIWNDGLCAAGGKGSQFIDTRCMYDPVDMATEGSPCQQGILAGGKGVTSGVLEDLQTCYKEPHCGNEGLPCSMSATCLKKNSNHDLRKDGFSPKVGADNSWILHEDSVPSISGSSPAVSLDGKTVQIGELSEHRSSMENVVCSSEEAHGTFSCESAFHREAPGDEGRFSGMKVNTSEDDLRTDWREATYDNGDLSYPGKHHSEKLLCGADDLPLITGANHKLEKVGFLPNINAVASSPVDETSVPSVYGSSIDVVLDGKVGQAVDTSANSARFEKLICGSLGGDMTLCDNDLPTEAYGDQNQHFGPCADKDLQQTTLKYGTSELSLEENLCVSSYVQPCDDGPCSGKESSALCHGHQDSAVGVSGHLDQRLVSCNCTDDSSVDFASNANDGESQSQKLTALNAFRRRNPKRAASSRRDSERPDQINQASSGTRKPKKVDIASSLQQSTSSLFPNKIAKGRSGMNRSPKPSTWGSLKDLLDGFCQSCQPSTSNSYSTILDKGRSDQNSQPSIRKSRSSRSSKRKCPSLSVTGYAASELNGQSILSTVVDIGHAASKLNGQPAFSTVADTHVSFESHRQKIPKLSSDASINIFDSTSNTAESTDSYCTVKSKCTQTDVQQLERALVSSTKETCAADVHECAKLSTSEPSLTNANGSAMLHVGFSPDSVLEVASVTCEGNASASHDVMLHENSTDTGALNVGGYHPSILSTSNFGKEQDLLSLMNLEQQGKTTLHEDTRKEEIDSSHAIVDNDAGEGKAHALQKSNALRKISIARRPGCKKKDGPKRKRKNAVGSTKISPCEPSKLRPFSSDSISPVPSESILCTGPPEFSSCFEALTSGTQDRAIQSHSVTDGDRGSAFDSTKSPRCRKKDANERKKGNARDTNKKEKSKKKNIADDTSLDHRLSNLPSSDLAASRMNELSNLDSASEFALKNSGAISTDLPVNVACKTDGASVPPPRAAWVCCDDCQKWRCIPAELADVLGETRWTCKDNGDKTFANCSIPQEKTNAEINAELDLSDASADEADDSRSNSKACKAPSWTPIRSNLFMHRQRRTQSIDESMVCNCKPLQDGRLGCRDGCLNRMLNIECVKRTCPCGEQCSNQKFQRRSYAKLRWFHSGKKGYGLQLQEDVAEGRFLIEYVGEVLDITSYEERQRYYASRGQKHFYFMALNGGEVIDACTKGNLGRFINHSCSPNCRTEKWMVNGEVCIGIFAMRNIKKAEELTFDYNYVRVSGAAPQKCFCGTAKCRGYIGGDISVVDTVTQDAAEAGHFEQMVLDKDSEELMGANASDGSHPSIAEPEISIRGDDLHDFSGAKTELEREETGGTLVETSEPENSLEAWSPQEDEDVTRTPVHVSRSFESSLQQFPVHGPQSSDLLQKIANSAEGPKAPNVINGSAPSSDSNANKINNLKQHRNVKAQSSSPVDNEHILGVEGSLNNLLDMNGGISKRKDATYGYLKLLVLTAAEGDNAGGASKSVRDLSLILDALLKTKSHSVLLDIINKNGLQMLHNILKQNKTKFHRTPIIRKLLKVLEFLAQKGILTSEHINGGPPCAGIESFRDSMLSLIRHKNFKVQQIARSFRDRWILNNNARSEPTEYPHTSTFARDIQGTNMVWNSARRKRKSRWDYQPDEHYKMAGLKIQKVCSGHGGFGVQFGFTRNKLQRNQGTISCHNDIHGMGSSTEGADDEVPPGFEPQQECQPAQLSIGSEVAPGLCMERYQPSLSVSYGVPVNLVQHFGTPESEGQCHKKWKVAPGVPFSPFPPLPPYPRGSPCPSTSSPHMFQHDGTSPVNYNSSGHCGRTAGRDGRVHRTWRNGPRTKWPYNHQGRKFSSNNHRFERFEPSRPQ</sequence>
<keyword evidence="4" id="KW-0489">Methyltransferase</keyword>
<evidence type="ECO:0000259" key="14">
    <source>
        <dbReference type="PROSITE" id="PS51050"/>
    </source>
</evidence>
<evidence type="ECO:0008006" key="18">
    <source>
        <dbReference type="Google" id="ProtNLM"/>
    </source>
</evidence>
<evidence type="ECO:0000256" key="2">
    <source>
        <dbReference type="ARBA" id="ARBA00004286"/>
    </source>
</evidence>
<dbReference type="InterPro" id="IPR011124">
    <property type="entry name" value="Znf_CW"/>
</dbReference>
<feature type="region of interest" description="Disordered" evidence="11">
    <location>
        <begin position="685"/>
        <end position="750"/>
    </location>
</feature>
<evidence type="ECO:0000256" key="3">
    <source>
        <dbReference type="ARBA" id="ARBA00022454"/>
    </source>
</evidence>
<feature type="compositionally biased region" description="Basic and acidic residues" evidence="11">
    <location>
        <begin position="10"/>
        <end position="23"/>
    </location>
</feature>
<dbReference type="Gene3D" id="2.170.270.10">
    <property type="entry name" value="SET domain"/>
    <property type="match status" value="1"/>
</dbReference>
<feature type="domain" description="CW-type" evidence="14">
    <location>
        <begin position="1232"/>
        <end position="1284"/>
    </location>
</feature>
<dbReference type="Proteomes" id="UP001497457">
    <property type="component" value="Chromosome 3rd"/>
</dbReference>
<organism evidence="16 17">
    <name type="scientific">Urochloa decumbens</name>
    <dbReference type="NCBI Taxonomy" id="240449"/>
    <lineage>
        <taxon>Eukaryota</taxon>
        <taxon>Viridiplantae</taxon>
        <taxon>Streptophyta</taxon>
        <taxon>Embryophyta</taxon>
        <taxon>Tracheophyta</taxon>
        <taxon>Spermatophyta</taxon>
        <taxon>Magnoliopsida</taxon>
        <taxon>Liliopsida</taxon>
        <taxon>Poales</taxon>
        <taxon>Poaceae</taxon>
        <taxon>PACMAD clade</taxon>
        <taxon>Panicoideae</taxon>
        <taxon>Panicodae</taxon>
        <taxon>Paniceae</taxon>
        <taxon>Melinidinae</taxon>
        <taxon>Urochloa</taxon>
    </lineage>
</organism>
<feature type="region of interest" description="Disordered" evidence="11">
    <location>
        <begin position="2072"/>
        <end position="2120"/>
    </location>
</feature>
<keyword evidence="3" id="KW-0158">Chromosome</keyword>
<feature type="region of interest" description="Disordered" evidence="11">
    <location>
        <begin position="1051"/>
        <end position="1096"/>
    </location>
</feature>
<dbReference type="SMART" id="SM00317">
    <property type="entry name" value="SET"/>
    <property type="match status" value="1"/>
</dbReference>
<keyword evidence="5" id="KW-0808">Transferase</keyword>
<dbReference type="InterPro" id="IPR046341">
    <property type="entry name" value="SET_dom_sf"/>
</dbReference>
<feature type="region of interest" description="Disordered" evidence="11">
    <location>
        <begin position="1661"/>
        <end position="1681"/>
    </location>
</feature>
<dbReference type="GO" id="GO:0032259">
    <property type="term" value="P:methylation"/>
    <property type="evidence" value="ECO:0007669"/>
    <property type="project" value="UniProtKB-KW"/>
</dbReference>
<dbReference type="CDD" id="cd19172">
    <property type="entry name" value="SET_SETD2"/>
    <property type="match status" value="1"/>
</dbReference>
<keyword evidence="9" id="KW-0862">Zinc</keyword>
<feature type="compositionally biased region" description="Basic and acidic residues" evidence="11">
    <location>
        <begin position="2109"/>
        <end position="2120"/>
    </location>
</feature>
<evidence type="ECO:0000259" key="12">
    <source>
        <dbReference type="PROSITE" id="PS50280"/>
    </source>
</evidence>
<feature type="compositionally biased region" description="Low complexity" evidence="11">
    <location>
        <begin position="30"/>
        <end position="40"/>
    </location>
</feature>
<keyword evidence="8" id="KW-0863">Zinc-finger</keyword>
<evidence type="ECO:0000313" key="17">
    <source>
        <dbReference type="Proteomes" id="UP001497457"/>
    </source>
</evidence>
<evidence type="ECO:0000256" key="8">
    <source>
        <dbReference type="ARBA" id="ARBA00022771"/>
    </source>
</evidence>
<dbReference type="PROSITE" id="PS51050">
    <property type="entry name" value="ZF_CW"/>
    <property type="match status" value="1"/>
</dbReference>
<dbReference type="Gene3D" id="3.30.40.100">
    <property type="match status" value="1"/>
</dbReference>
<evidence type="ECO:0000256" key="7">
    <source>
        <dbReference type="ARBA" id="ARBA00022723"/>
    </source>
</evidence>
<dbReference type="InterPro" id="IPR044437">
    <property type="entry name" value="SETD2/Set2_SET"/>
</dbReference>